<keyword evidence="1" id="KW-0812">Transmembrane</keyword>
<dbReference type="Proteomes" id="UP000051530">
    <property type="component" value="Unassembled WGS sequence"/>
</dbReference>
<dbReference type="AlphaFoldDB" id="A0A0R0LYX5"/>
<dbReference type="VEuPathDB" id="MicrosporidiaDB:M153_197630002"/>
<accession>A0A0R0LYX5</accession>
<gene>
    <name evidence="2" type="ORF">M153_197630002</name>
</gene>
<keyword evidence="3" id="KW-1185">Reference proteome</keyword>
<evidence type="ECO:0000256" key="1">
    <source>
        <dbReference type="SAM" id="Phobius"/>
    </source>
</evidence>
<evidence type="ECO:0000313" key="3">
    <source>
        <dbReference type="Proteomes" id="UP000051530"/>
    </source>
</evidence>
<comment type="caution">
    <text evidence="2">The sequence shown here is derived from an EMBL/GenBank/DDBJ whole genome shotgun (WGS) entry which is preliminary data.</text>
</comment>
<sequence>VFSFAMNLILSFCSKMVSSDIEISTFCVLIHFDPMIMASASVSMILNVILCFLSGMFKNFT</sequence>
<keyword evidence="1" id="KW-1133">Transmembrane helix</keyword>
<proteinExistence type="predicted"/>
<organism evidence="2 3">
    <name type="scientific">Pseudoloma neurophilia</name>
    <dbReference type="NCBI Taxonomy" id="146866"/>
    <lineage>
        <taxon>Eukaryota</taxon>
        <taxon>Fungi</taxon>
        <taxon>Fungi incertae sedis</taxon>
        <taxon>Microsporidia</taxon>
        <taxon>Pseudoloma</taxon>
    </lineage>
</organism>
<keyword evidence="1" id="KW-0472">Membrane</keyword>
<name>A0A0R0LYX5_9MICR</name>
<feature type="transmembrane region" description="Helical" evidence="1">
    <location>
        <begin position="35"/>
        <end position="57"/>
    </location>
</feature>
<reference evidence="2 3" key="1">
    <citation type="submission" date="2015-07" db="EMBL/GenBank/DDBJ databases">
        <title>The genome of Pseudoloma neurophilia, a relevant intracellular parasite of the zebrafish.</title>
        <authorList>
            <person name="Ndikumana S."/>
            <person name="Pelin A."/>
            <person name="Sanders J."/>
            <person name="Corradi N."/>
        </authorList>
    </citation>
    <scope>NUCLEOTIDE SEQUENCE [LARGE SCALE GENOMIC DNA]</scope>
    <source>
        <strain evidence="2 3">MK1</strain>
    </source>
</reference>
<dbReference type="EMBL" id="LGUB01001420">
    <property type="protein sequence ID" value="KRH91889.1"/>
    <property type="molecule type" value="Genomic_DNA"/>
</dbReference>
<feature type="non-terminal residue" evidence="2">
    <location>
        <position position="1"/>
    </location>
</feature>
<protein>
    <submittedName>
        <fullName evidence="2">Uncharacterized protein</fullName>
    </submittedName>
</protein>
<evidence type="ECO:0000313" key="2">
    <source>
        <dbReference type="EMBL" id="KRH91889.1"/>
    </source>
</evidence>